<accession>A0A1T4W5E0</accession>
<dbReference type="Pfam" id="PF02954">
    <property type="entry name" value="HTH_8"/>
    <property type="match status" value="1"/>
</dbReference>
<dbReference type="Proteomes" id="UP000190460">
    <property type="component" value="Unassembled WGS sequence"/>
</dbReference>
<protein>
    <submittedName>
        <fullName evidence="2">Regulatory protein, Fis family</fullName>
    </submittedName>
</protein>
<dbReference type="InterPro" id="IPR009057">
    <property type="entry name" value="Homeodomain-like_sf"/>
</dbReference>
<evidence type="ECO:0000259" key="1">
    <source>
        <dbReference type="Pfam" id="PF02954"/>
    </source>
</evidence>
<dbReference type="GO" id="GO:0043565">
    <property type="term" value="F:sequence-specific DNA binding"/>
    <property type="evidence" value="ECO:0007669"/>
    <property type="project" value="InterPro"/>
</dbReference>
<dbReference type="Gene3D" id="1.10.10.60">
    <property type="entry name" value="Homeodomain-like"/>
    <property type="match status" value="1"/>
</dbReference>
<reference evidence="2 3" key="1">
    <citation type="submission" date="2017-02" db="EMBL/GenBank/DDBJ databases">
        <authorList>
            <person name="Peterson S.W."/>
        </authorList>
    </citation>
    <scope>NUCLEOTIDE SEQUENCE [LARGE SCALE GENOMIC DNA]</scope>
    <source>
        <strain evidence="2 3">ATCC 49788</strain>
    </source>
</reference>
<dbReference type="InterPro" id="IPR002197">
    <property type="entry name" value="HTH_Fis"/>
</dbReference>
<evidence type="ECO:0000313" key="3">
    <source>
        <dbReference type="Proteomes" id="UP000190460"/>
    </source>
</evidence>
<evidence type="ECO:0000313" key="2">
    <source>
        <dbReference type="EMBL" id="SKA72268.1"/>
    </source>
</evidence>
<proteinExistence type="predicted"/>
<dbReference type="PRINTS" id="PR01590">
    <property type="entry name" value="HTHFIS"/>
</dbReference>
<dbReference type="OrthoDB" id="9802388at2"/>
<dbReference type="RefSeq" id="WP_078921504.1">
    <property type="nucleotide sequence ID" value="NZ_FUYB01000003.1"/>
</dbReference>
<sequence>MTALEYEAYFTTRELLAEDNLSWSIWDSIIRQAESGMLKAALECTDGNQTEAARLLQKNRCTVRTRMAQHQLS</sequence>
<organism evidence="2 3">
    <name type="scientific">Thiothrix eikelboomii</name>
    <dbReference type="NCBI Taxonomy" id="92487"/>
    <lineage>
        <taxon>Bacteria</taxon>
        <taxon>Pseudomonadati</taxon>
        <taxon>Pseudomonadota</taxon>
        <taxon>Gammaproteobacteria</taxon>
        <taxon>Thiotrichales</taxon>
        <taxon>Thiotrichaceae</taxon>
        <taxon>Thiothrix</taxon>
    </lineage>
</organism>
<dbReference type="STRING" id="92487.SAMN02745130_01017"/>
<dbReference type="AlphaFoldDB" id="A0A1T4W5E0"/>
<dbReference type="SUPFAM" id="SSF46689">
    <property type="entry name" value="Homeodomain-like"/>
    <property type="match status" value="1"/>
</dbReference>
<keyword evidence="3" id="KW-1185">Reference proteome</keyword>
<gene>
    <name evidence="2" type="ORF">SAMN02745130_01017</name>
</gene>
<dbReference type="EMBL" id="FUYB01000003">
    <property type="protein sequence ID" value="SKA72268.1"/>
    <property type="molecule type" value="Genomic_DNA"/>
</dbReference>
<feature type="domain" description="DNA binding HTH" evidence="1">
    <location>
        <begin position="30"/>
        <end position="69"/>
    </location>
</feature>
<name>A0A1T4W5E0_9GAMM</name>